<dbReference type="EMBL" id="LSSN01002304">
    <property type="protein sequence ID" value="OMJ16543.1"/>
    <property type="molecule type" value="Genomic_DNA"/>
</dbReference>
<feature type="region of interest" description="Disordered" evidence="1">
    <location>
        <begin position="31"/>
        <end position="62"/>
    </location>
</feature>
<feature type="compositionally biased region" description="Polar residues" evidence="1">
    <location>
        <begin position="42"/>
        <end position="55"/>
    </location>
</feature>
<sequence length="90" mass="9928">MSGPMRSKKCGAARNDKEVDTKNKFTLVTDGDKKESKKAAANTKSGTENLGTKYNGTRYYTPGSALRKPLTTEWVDMTSEDNSRICKICT</sequence>
<reference evidence="2 3" key="1">
    <citation type="submission" date="2017-01" db="EMBL/GenBank/DDBJ databases">
        <authorList>
            <person name="Mah S.A."/>
            <person name="Swanson W.J."/>
            <person name="Moy G.W."/>
            <person name="Vacquier V.D."/>
        </authorList>
    </citation>
    <scope>NUCLEOTIDE SEQUENCE [LARGE SCALE GENOMIC DNA]</scope>
    <source>
        <strain evidence="2 3">GSMNP</strain>
    </source>
</reference>
<evidence type="ECO:0000256" key="1">
    <source>
        <dbReference type="SAM" id="MobiDB-lite"/>
    </source>
</evidence>
<organism evidence="2 3">
    <name type="scientific">Smittium culicis</name>
    <dbReference type="NCBI Taxonomy" id="133412"/>
    <lineage>
        <taxon>Eukaryota</taxon>
        <taxon>Fungi</taxon>
        <taxon>Fungi incertae sedis</taxon>
        <taxon>Zoopagomycota</taxon>
        <taxon>Kickxellomycotina</taxon>
        <taxon>Harpellomycetes</taxon>
        <taxon>Harpellales</taxon>
        <taxon>Legeriomycetaceae</taxon>
        <taxon>Smittium</taxon>
    </lineage>
</organism>
<evidence type="ECO:0000313" key="3">
    <source>
        <dbReference type="Proteomes" id="UP000187283"/>
    </source>
</evidence>
<proteinExistence type="predicted"/>
<name>A0A1R1XPK5_9FUNG</name>
<comment type="caution">
    <text evidence="2">The sequence shown here is derived from an EMBL/GenBank/DDBJ whole genome shotgun (WGS) entry which is preliminary data.</text>
</comment>
<dbReference type="Proteomes" id="UP000187283">
    <property type="component" value="Unassembled WGS sequence"/>
</dbReference>
<accession>A0A1R1XPK5</accession>
<evidence type="ECO:0000313" key="2">
    <source>
        <dbReference type="EMBL" id="OMJ16543.1"/>
    </source>
</evidence>
<dbReference type="AlphaFoldDB" id="A0A1R1XPK5"/>
<gene>
    <name evidence="2" type="ORF">AYI70_g6523</name>
</gene>
<protein>
    <submittedName>
        <fullName evidence="2">Uncharacterized protein</fullName>
    </submittedName>
</protein>
<keyword evidence="3" id="KW-1185">Reference proteome</keyword>